<dbReference type="AlphaFoldDB" id="A0A2T1DUJ4"/>
<evidence type="ECO:0000256" key="1">
    <source>
        <dbReference type="SAM" id="MobiDB-lite"/>
    </source>
</evidence>
<organism evidence="3 4">
    <name type="scientific">Stenomitos frigidus ULC18</name>
    <dbReference type="NCBI Taxonomy" id="2107698"/>
    <lineage>
        <taxon>Bacteria</taxon>
        <taxon>Bacillati</taxon>
        <taxon>Cyanobacteriota</taxon>
        <taxon>Cyanophyceae</taxon>
        <taxon>Leptolyngbyales</taxon>
        <taxon>Leptolyngbyaceae</taxon>
        <taxon>Stenomitos</taxon>
    </lineage>
</organism>
<reference evidence="4" key="1">
    <citation type="submission" date="2018-02" db="EMBL/GenBank/DDBJ databases">
        <authorList>
            <person name="Moore K."/>
            <person name="Momper L."/>
        </authorList>
    </citation>
    <scope>NUCLEOTIDE SEQUENCE [LARGE SCALE GENOMIC DNA]</scope>
    <source>
        <strain evidence="4">ULC18</strain>
    </source>
</reference>
<feature type="region of interest" description="Disordered" evidence="1">
    <location>
        <begin position="45"/>
        <end position="71"/>
    </location>
</feature>
<feature type="compositionally biased region" description="Basic and acidic residues" evidence="1">
    <location>
        <begin position="45"/>
        <end position="57"/>
    </location>
</feature>
<dbReference type="Proteomes" id="UP000239576">
    <property type="component" value="Unassembled WGS sequence"/>
</dbReference>
<evidence type="ECO:0000313" key="4">
    <source>
        <dbReference type="Proteomes" id="UP000239576"/>
    </source>
</evidence>
<dbReference type="EMBL" id="PVWK01000152">
    <property type="protein sequence ID" value="PSB24178.1"/>
    <property type="molecule type" value="Genomic_DNA"/>
</dbReference>
<dbReference type="OrthoDB" id="9811262at2"/>
<evidence type="ECO:0000259" key="2">
    <source>
        <dbReference type="SMART" id="SM00894"/>
    </source>
</evidence>
<protein>
    <recommendedName>
        <fullName evidence="2">Excalibur calcium-binding domain-containing protein</fullName>
    </recommendedName>
</protein>
<name>A0A2T1DUJ4_9CYAN</name>
<evidence type="ECO:0000313" key="3">
    <source>
        <dbReference type="EMBL" id="PSB24178.1"/>
    </source>
</evidence>
<dbReference type="Pfam" id="PF05901">
    <property type="entry name" value="Excalibur"/>
    <property type="match status" value="1"/>
</dbReference>
<dbReference type="SMART" id="SM00894">
    <property type="entry name" value="Excalibur"/>
    <property type="match status" value="1"/>
</dbReference>
<reference evidence="3 4" key="2">
    <citation type="submission" date="2018-03" db="EMBL/GenBank/DDBJ databases">
        <title>The ancient ancestry and fast evolution of plastids.</title>
        <authorList>
            <person name="Moore K.R."/>
            <person name="Magnabosco C."/>
            <person name="Momper L."/>
            <person name="Gold D.A."/>
            <person name="Bosak T."/>
            <person name="Fournier G.P."/>
        </authorList>
    </citation>
    <scope>NUCLEOTIDE SEQUENCE [LARGE SCALE GENOMIC DNA]</scope>
    <source>
        <strain evidence="3 4">ULC18</strain>
    </source>
</reference>
<sequence>MRSKPSAPASDIVPNVPTCAERGTYNCSDFSSQELAQIALEAYPDDRSGLDGDHDGTACELLPSNPYDNDP</sequence>
<gene>
    <name evidence="3" type="ORF">C7B82_28175</name>
</gene>
<keyword evidence="4" id="KW-1185">Reference proteome</keyword>
<accession>A0A2T1DUJ4</accession>
<proteinExistence type="predicted"/>
<feature type="domain" description="Excalibur calcium-binding" evidence="2">
    <location>
        <begin position="23"/>
        <end position="60"/>
    </location>
</feature>
<dbReference type="InterPro" id="IPR008613">
    <property type="entry name" value="Excalibur_Ca-bd_domain"/>
</dbReference>
<comment type="caution">
    <text evidence="3">The sequence shown here is derived from an EMBL/GenBank/DDBJ whole genome shotgun (WGS) entry which is preliminary data.</text>
</comment>